<evidence type="ECO:0000313" key="2">
    <source>
        <dbReference type="EMBL" id="EJW89996.1"/>
    </source>
</evidence>
<keyword evidence="1" id="KW-1133">Transmembrane helix</keyword>
<feature type="transmembrane region" description="Helical" evidence="1">
    <location>
        <begin position="32"/>
        <end position="51"/>
    </location>
</feature>
<gene>
    <name evidence="2" type="ORF">EVA_21899</name>
</gene>
<name>J9F503_9ZZZZ</name>
<evidence type="ECO:0000256" key="1">
    <source>
        <dbReference type="SAM" id="Phobius"/>
    </source>
</evidence>
<keyword evidence="1" id="KW-0472">Membrane</keyword>
<organism evidence="2">
    <name type="scientific">gut metagenome</name>
    <dbReference type="NCBI Taxonomy" id="749906"/>
    <lineage>
        <taxon>unclassified sequences</taxon>
        <taxon>metagenomes</taxon>
        <taxon>organismal metagenomes</taxon>
    </lineage>
</organism>
<sequence>MYITSRRIHSTKLFRLLCSRLAALFKASSKSLSSLNAVCFLVATSIISILWSEDNNCITQCYMIIHN</sequence>
<proteinExistence type="predicted"/>
<accession>J9F503</accession>
<dbReference type="EMBL" id="AMCI01009124">
    <property type="protein sequence ID" value="EJW89996.1"/>
    <property type="molecule type" value="Genomic_DNA"/>
</dbReference>
<keyword evidence="1" id="KW-0812">Transmembrane</keyword>
<comment type="caution">
    <text evidence="2">The sequence shown here is derived from an EMBL/GenBank/DDBJ whole genome shotgun (WGS) entry which is preliminary data.</text>
</comment>
<dbReference type="AlphaFoldDB" id="J9F503"/>
<protein>
    <submittedName>
        <fullName evidence="2">Secreted protein</fullName>
    </submittedName>
</protein>
<reference evidence="2" key="1">
    <citation type="journal article" date="2012" name="PLoS ONE">
        <title>Gene sets for utilization of primary and secondary nutrition supplies in the distal gut of endangered iberian lynx.</title>
        <authorList>
            <person name="Alcaide M."/>
            <person name="Messina E."/>
            <person name="Richter M."/>
            <person name="Bargiela R."/>
            <person name="Peplies J."/>
            <person name="Huws S.A."/>
            <person name="Newbold C.J."/>
            <person name="Golyshin P.N."/>
            <person name="Simon M.A."/>
            <person name="Lopez G."/>
            <person name="Yakimov M.M."/>
            <person name="Ferrer M."/>
        </authorList>
    </citation>
    <scope>NUCLEOTIDE SEQUENCE</scope>
</reference>